<dbReference type="OrthoDB" id="1845870at2759"/>
<evidence type="ECO:0000313" key="2">
    <source>
        <dbReference type="Proteomes" id="UP000825935"/>
    </source>
</evidence>
<dbReference type="AlphaFoldDB" id="A0A8T2QPI8"/>
<reference evidence="1" key="1">
    <citation type="submission" date="2021-08" db="EMBL/GenBank/DDBJ databases">
        <title>WGS assembly of Ceratopteris richardii.</title>
        <authorList>
            <person name="Marchant D.B."/>
            <person name="Chen G."/>
            <person name="Jenkins J."/>
            <person name="Shu S."/>
            <person name="Leebens-Mack J."/>
            <person name="Grimwood J."/>
            <person name="Schmutz J."/>
            <person name="Soltis P."/>
            <person name="Soltis D."/>
            <person name="Chen Z.-H."/>
        </authorList>
    </citation>
    <scope>NUCLEOTIDE SEQUENCE</scope>
    <source>
        <strain evidence="1">Whitten #5841</strain>
        <tissue evidence="1">Leaf</tissue>
    </source>
</reference>
<dbReference type="EMBL" id="CM035438">
    <property type="protein sequence ID" value="KAH7285470.1"/>
    <property type="molecule type" value="Genomic_DNA"/>
</dbReference>
<accession>A0A8T2QPI8</accession>
<organism evidence="1 2">
    <name type="scientific">Ceratopteris richardii</name>
    <name type="common">Triangle waterfern</name>
    <dbReference type="NCBI Taxonomy" id="49495"/>
    <lineage>
        <taxon>Eukaryota</taxon>
        <taxon>Viridiplantae</taxon>
        <taxon>Streptophyta</taxon>
        <taxon>Embryophyta</taxon>
        <taxon>Tracheophyta</taxon>
        <taxon>Polypodiopsida</taxon>
        <taxon>Polypodiidae</taxon>
        <taxon>Polypodiales</taxon>
        <taxon>Pteridineae</taxon>
        <taxon>Pteridaceae</taxon>
        <taxon>Parkerioideae</taxon>
        <taxon>Ceratopteris</taxon>
    </lineage>
</organism>
<name>A0A8T2QPI8_CERRI</name>
<dbReference type="OMA" id="LPTRCDE"/>
<evidence type="ECO:0000313" key="1">
    <source>
        <dbReference type="EMBL" id="KAH7285470.1"/>
    </source>
</evidence>
<keyword evidence="2" id="KW-1185">Reference proteome</keyword>
<proteinExistence type="predicted"/>
<dbReference type="Proteomes" id="UP000825935">
    <property type="component" value="Chromosome 33"/>
</dbReference>
<sequence>MSIPRRDPPSLLSLAISAAVHNVQHIHNLSSIPEQIVAELFRKTLAAGKLTEPILKVFMATGNPEVLLTVQSLDIQPIRYPVLPTNMQFSFVDSSSELQPVDRVQWKDDLVYAASH</sequence>
<gene>
    <name evidence="1" type="ORF">KP509_33G029600</name>
</gene>
<protein>
    <submittedName>
        <fullName evidence="1">Uncharacterized protein</fullName>
    </submittedName>
</protein>
<comment type="caution">
    <text evidence="1">The sequence shown here is derived from an EMBL/GenBank/DDBJ whole genome shotgun (WGS) entry which is preliminary data.</text>
</comment>